<evidence type="ECO:0000313" key="4">
    <source>
        <dbReference type="EMBL" id="KRK97223.1"/>
    </source>
</evidence>
<dbReference type="Proteomes" id="UP000051160">
    <property type="component" value="Unassembled WGS sequence"/>
</dbReference>
<dbReference type="AlphaFoldDB" id="A0A0R1LZP1"/>
<gene>
    <name evidence="4" type="ORF">FD04_GL002085</name>
</gene>
<name>A0A0R1LZP1_9LACO</name>
<feature type="compositionally biased region" description="Polar residues" evidence="2">
    <location>
        <begin position="39"/>
        <end position="63"/>
    </location>
</feature>
<protein>
    <recommendedName>
        <fullName evidence="3">MucBP domain-containing protein</fullName>
    </recommendedName>
</protein>
<feature type="domain" description="MucBP" evidence="3">
    <location>
        <begin position="72"/>
        <end position="131"/>
    </location>
</feature>
<proteinExistence type="predicted"/>
<keyword evidence="5" id="KW-1185">Reference proteome</keyword>
<sequence length="358" mass="40893">MAFFDQLKRLLTKNRPQTPARHRKHVKKPGIPPRRPINHNRQSQAPVQSQPTNQPTSNEQPLQTTTSISAAVLVLYLDDANEPLAQPQWLHGEIGERLHFRPQQFDDYLLYHIIGFTTTFTNPYQIMTLQFTKKLGHPVVLYPTDYDTGELLGPPVTQSGHLNDPFAFALPEIDGYHMIKANRPLTGHFTNQAQVIVVMLRRSNWSSVQRVNLYVQVLYDTLIVDLPAGDPYDFEFPQNSIWRAFIRINTVHDGTWYNLGGPQWISGKNVQLTEKPPLPQISAQTKIKFTTFHASGTINYVTDQKLHTYVTPNGQAGQQLTNGTSVQITGRFTDDNQITWYRLDDNSVIQTHYVLLNK</sequence>
<evidence type="ECO:0000259" key="3">
    <source>
        <dbReference type="Pfam" id="PF06458"/>
    </source>
</evidence>
<organism evidence="4 5">
    <name type="scientific">Secundilactobacillus odoratitofui DSM 19909 = JCM 15043</name>
    <dbReference type="NCBI Taxonomy" id="1423776"/>
    <lineage>
        <taxon>Bacteria</taxon>
        <taxon>Bacillati</taxon>
        <taxon>Bacillota</taxon>
        <taxon>Bacilli</taxon>
        <taxon>Lactobacillales</taxon>
        <taxon>Lactobacillaceae</taxon>
        <taxon>Secundilactobacillus</taxon>
    </lineage>
</organism>
<dbReference type="PATRIC" id="fig|1423776.4.peg.2112"/>
<dbReference type="STRING" id="1423776.FD04_GL002085"/>
<feature type="domain" description="MucBP" evidence="3">
    <location>
        <begin position="147"/>
        <end position="198"/>
    </location>
</feature>
<accession>A0A0R1LZP1</accession>
<reference evidence="4 5" key="1">
    <citation type="journal article" date="2015" name="Genome Announc.">
        <title>Expanding the biotechnology potential of lactobacilli through comparative genomics of 213 strains and associated genera.</title>
        <authorList>
            <person name="Sun Z."/>
            <person name="Harris H.M."/>
            <person name="McCann A."/>
            <person name="Guo C."/>
            <person name="Argimon S."/>
            <person name="Zhang W."/>
            <person name="Yang X."/>
            <person name="Jeffery I.B."/>
            <person name="Cooney J.C."/>
            <person name="Kagawa T.F."/>
            <person name="Liu W."/>
            <person name="Song Y."/>
            <person name="Salvetti E."/>
            <person name="Wrobel A."/>
            <person name="Rasinkangas P."/>
            <person name="Parkhill J."/>
            <person name="Rea M.C."/>
            <person name="O'Sullivan O."/>
            <person name="Ritari J."/>
            <person name="Douillard F.P."/>
            <person name="Paul Ross R."/>
            <person name="Yang R."/>
            <person name="Briner A.E."/>
            <person name="Felis G.E."/>
            <person name="de Vos W.M."/>
            <person name="Barrangou R."/>
            <person name="Klaenhammer T.R."/>
            <person name="Caufield P.W."/>
            <person name="Cui Y."/>
            <person name="Zhang H."/>
            <person name="O'Toole P.W."/>
        </authorList>
    </citation>
    <scope>NUCLEOTIDE SEQUENCE [LARGE SCALE GENOMIC DNA]</scope>
    <source>
        <strain evidence="4 5">DSM 19909</strain>
    </source>
</reference>
<dbReference type="RefSeq" id="WP_056949021.1">
    <property type="nucleotide sequence ID" value="NZ_AZEE01000030.1"/>
</dbReference>
<dbReference type="InterPro" id="IPR009459">
    <property type="entry name" value="MucBP_dom"/>
</dbReference>
<feature type="region of interest" description="Disordered" evidence="2">
    <location>
        <begin position="12"/>
        <end position="63"/>
    </location>
</feature>
<comment type="caution">
    <text evidence="4">The sequence shown here is derived from an EMBL/GenBank/DDBJ whole genome shotgun (WGS) entry which is preliminary data.</text>
</comment>
<evidence type="ECO:0000313" key="5">
    <source>
        <dbReference type="Proteomes" id="UP000051160"/>
    </source>
</evidence>
<evidence type="ECO:0000256" key="2">
    <source>
        <dbReference type="SAM" id="MobiDB-lite"/>
    </source>
</evidence>
<dbReference type="Gene3D" id="3.10.20.320">
    <property type="entry name" value="Putative peptidoglycan bound protein (lpxtg motif)"/>
    <property type="match status" value="1"/>
</dbReference>
<evidence type="ECO:0000256" key="1">
    <source>
        <dbReference type="ARBA" id="ARBA00022737"/>
    </source>
</evidence>
<dbReference type="Pfam" id="PF06458">
    <property type="entry name" value="MucBP"/>
    <property type="match status" value="2"/>
</dbReference>
<keyword evidence="1" id="KW-0677">Repeat</keyword>
<dbReference type="EMBL" id="AZEE01000030">
    <property type="protein sequence ID" value="KRK97223.1"/>
    <property type="molecule type" value="Genomic_DNA"/>
</dbReference>